<dbReference type="AlphaFoldDB" id="A0AAV4Y475"/>
<reference evidence="1 2" key="1">
    <citation type="submission" date="2021-06" db="EMBL/GenBank/DDBJ databases">
        <title>Caerostris extrusa draft genome.</title>
        <authorList>
            <person name="Kono N."/>
            <person name="Arakawa K."/>
        </authorList>
    </citation>
    <scope>NUCLEOTIDE SEQUENCE [LARGE SCALE GENOMIC DNA]</scope>
</reference>
<evidence type="ECO:0000313" key="1">
    <source>
        <dbReference type="EMBL" id="GIZ01000.1"/>
    </source>
</evidence>
<gene>
    <name evidence="1" type="ORF">CEXT_770101</name>
</gene>
<proteinExistence type="predicted"/>
<protein>
    <recommendedName>
        <fullName evidence="3">Homeobox domain-containing protein</fullName>
    </recommendedName>
</protein>
<comment type="caution">
    <text evidence="1">The sequence shown here is derived from an EMBL/GenBank/DDBJ whole genome shotgun (WGS) entry which is preliminary data.</text>
</comment>
<organism evidence="1 2">
    <name type="scientific">Caerostris extrusa</name>
    <name type="common">Bark spider</name>
    <name type="synonym">Caerostris bankana</name>
    <dbReference type="NCBI Taxonomy" id="172846"/>
    <lineage>
        <taxon>Eukaryota</taxon>
        <taxon>Metazoa</taxon>
        <taxon>Ecdysozoa</taxon>
        <taxon>Arthropoda</taxon>
        <taxon>Chelicerata</taxon>
        <taxon>Arachnida</taxon>
        <taxon>Araneae</taxon>
        <taxon>Araneomorphae</taxon>
        <taxon>Entelegynae</taxon>
        <taxon>Araneoidea</taxon>
        <taxon>Araneidae</taxon>
        <taxon>Caerostris</taxon>
    </lineage>
</organism>
<evidence type="ECO:0000313" key="2">
    <source>
        <dbReference type="Proteomes" id="UP001054945"/>
    </source>
</evidence>
<accession>A0AAV4Y475</accession>
<name>A0AAV4Y475_CAEEX</name>
<sequence length="87" mass="9896">MRKSGGANHLTSYIQQLQESRVTPACCLLPIVLPPPCSWGVFRREEETTTVGKRRHRTIFTEEQLEQLGCLREDPLPRHALQGGSWP</sequence>
<keyword evidence="2" id="KW-1185">Reference proteome</keyword>
<dbReference type="Proteomes" id="UP001054945">
    <property type="component" value="Unassembled WGS sequence"/>
</dbReference>
<evidence type="ECO:0008006" key="3">
    <source>
        <dbReference type="Google" id="ProtNLM"/>
    </source>
</evidence>
<dbReference type="EMBL" id="BPLR01001235">
    <property type="protein sequence ID" value="GIZ01000.1"/>
    <property type="molecule type" value="Genomic_DNA"/>
</dbReference>